<evidence type="ECO:0000313" key="2">
    <source>
        <dbReference type="EMBL" id="RXW17957.1"/>
    </source>
</evidence>
<proteinExistence type="predicted"/>
<comment type="caution">
    <text evidence="2">The sequence shown here is derived from an EMBL/GenBank/DDBJ whole genome shotgun (WGS) entry which is preliminary data.</text>
</comment>
<dbReference type="Proteomes" id="UP000290288">
    <property type="component" value="Unassembled WGS sequence"/>
</dbReference>
<sequence length="50" mass="5485">MLNKFTAFTFALALLLIQGVSVYGAPVENELNAREPAGFRYNNPTPDSIL</sequence>
<evidence type="ECO:0000313" key="3">
    <source>
        <dbReference type="Proteomes" id="UP000290288"/>
    </source>
</evidence>
<feature type="chain" id="PRO_5020573167" evidence="1">
    <location>
        <begin position="25"/>
        <end position="50"/>
    </location>
</feature>
<keyword evidence="3" id="KW-1185">Reference proteome</keyword>
<evidence type="ECO:0000256" key="1">
    <source>
        <dbReference type="SAM" id="SignalP"/>
    </source>
</evidence>
<accession>A0A4Q2DE07</accession>
<keyword evidence="1" id="KW-0732">Signal</keyword>
<dbReference type="AlphaFoldDB" id="A0A4Q2DE07"/>
<reference evidence="2 3" key="1">
    <citation type="submission" date="2019-01" db="EMBL/GenBank/DDBJ databases">
        <title>Draft genome sequence of Psathyrella aberdarensis IHI B618.</title>
        <authorList>
            <person name="Buettner E."/>
            <person name="Kellner H."/>
        </authorList>
    </citation>
    <scope>NUCLEOTIDE SEQUENCE [LARGE SCALE GENOMIC DNA]</scope>
    <source>
        <strain evidence="2 3">IHI B618</strain>
    </source>
</reference>
<protein>
    <submittedName>
        <fullName evidence="2">Uncharacterized protein</fullName>
    </submittedName>
</protein>
<name>A0A4Q2DE07_9AGAR</name>
<dbReference type="EMBL" id="SDEE01000300">
    <property type="protein sequence ID" value="RXW17957.1"/>
    <property type="molecule type" value="Genomic_DNA"/>
</dbReference>
<feature type="signal peptide" evidence="1">
    <location>
        <begin position="1"/>
        <end position="24"/>
    </location>
</feature>
<organism evidence="2 3">
    <name type="scientific">Candolleomyces aberdarensis</name>
    <dbReference type="NCBI Taxonomy" id="2316362"/>
    <lineage>
        <taxon>Eukaryota</taxon>
        <taxon>Fungi</taxon>
        <taxon>Dikarya</taxon>
        <taxon>Basidiomycota</taxon>
        <taxon>Agaricomycotina</taxon>
        <taxon>Agaricomycetes</taxon>
        <taxon>Agaricomycetidae</taxon>
        <taxon>Agaricales</taxon>
        <taxon>Agaricineae</taxon>
        <taxon>Psathyrellaceae</taxon>
        <taxon>Candolleomyces</taxon>
    </lineage>
</organism>
<gene>
    <name evidence="2" type="ORF">EST38_g7900</name>
</gene>
<dbReference type="OrthoDB" id="2935316at2759"/>